<dbReference type="InterPro" id="IPR002347">
    <property type="entry name" value="SDR_fam"/>
</dbReference>
<gene>
    <name evidence="3" type="ORF">JF625_17465</name>
</gene>
<sequence>MQRFEAKVAIVTGAGSGIGEATARRLSGEGATVVLADRDAESVRRVAASL</sequence>
<organism evidence="3 4">
    <name type="scientific">Inquilinus limosus</name>
    <dbReference type="NCBI Taxonomy" id="171674"/>
    <lineage>
        <taxon>Bacteria</taxon>
        <taxon>Pseudomonadati</taxon>
        <taxon>Pseudomonadota</taxon>
        <taxon>Alphaproteobacteria</taxon>
        <taxon>Rhodospirillales</taxon>
        <taxon>Rhodospirillaceae</taxon>
        <taxon>Inquilinus</taxon>
    </lineage>
</organism>
<feature type="non-terminal residue" evidence="3">
    <location>
        <position position="50"/>
    </location>
</feature>
<dbReference type="Gene3D" id="3.40.50.720">
    <property type="entry name" value="NAD(P)-binding Rossmann-like Domain"/>
    <property type="match status" value="1"/>
</dbReference>
<accession>A0A952KG12</accession>
<dbReference type="SUPFAM" id="SSF51735">
    <property type="entry name" value="NAD(P)-binding Rossmann-fold domains"/>
    <property type="match status" value="1"/>
</dbReference>
<evidence type="ECO:0000313" key="3">
    <source>
        <dbReference type="EMBL" id="MBW8726920.1"/>
    </source>
</evidence>
<evidence type="ECO:0000256" key="2">
    <source>
        <dbReference type="ARBA" id="ARBA00023002"/>
    </source>
</evidence>
<protein>
    <submittedName>
        <fullName evidence="3">SDR family NAD(P)-dependent oxidoreductase</fullName>
    </submittedName>
</protein>
<dbReference type="InterPro" id="IPR036291">
    <property type="entry name" value="NAD(P)-bd_dom_sf"/>
</dbReference>
<dbReference type="Proteomes" id="UP000700706">
    <property type="component" value="Unassembled WGS sequence"/>
</dbReference>
<keyword evidence="2" id="KW-0560">Oxidoreductase</keyword>
<reference evidence="3" key="1">
    <citation type="submission" date="2020-06" db="EMBL/GenBank/DDBJ databases">
        <title>Stable isotope informed genome-resolved metagenomics uncovers potential trophic interactions in rhizosphere soil.</title>
        <authorList>
            <person name="Starr E.P."/>
            <person name="Shi S."/>
            <person name="Blazewicz S.J."/>
            <person name="Koch B.J."/>
            <person name="Probst A.J."/>
            <person name="Hungate B.A."/>
            <person name="Pett-Ridge J."/>
            <person name="Firestone M.K."/>
            <person name="Banfield J.F."/>
        </authorList>
    </citation>
    <scope>NUCLEOTIDE SEQUENCE</scope>
    <source>
        <strain evidence="3">YM_69_17</strain>
    </source>
</reference>
<comment type="similarity">
    <text evidence="1">Belongs to the short-chain dehydrogenases/reductases (SDR) family.</text>
</comment>
<dbReference type="GO" id="GO:0016491">
    <property type="term" value="F:oxidoreductase activity"/>
    <property type="evidence" value="ECO:0007669"/>
    <property type="project" value="UniProtKB-KW"/>
</dbReference>
<dbReference type="EMBL" id="JAEKLZ010000243">
    <property type="protein sequence ID" value="MBW8726920.1"/>
    <property type="molecule type" value="Genomic_DNA"/>
</dbReference>
<dbReference type="Pfam" id="PF00106">
    <property type="entry name" value="adh_short"/>
    <property type="match status" value="1"/>
</dbReference>
<dbReference type="PANTHER" id="PTHR43669:SF3">
    <property type="entry name" value="ALCOHOL DEHYDROGENASE, PUTATIVE (AFU_ORTHOLOGUE AFUA_3G03445)-RELATED"/>
    <property type="match status" value="1"/>
</dbReference>
<evidence type="ECO:0000256" key="1">
    <source>
        <dbReference type="ARBA" id="ARBA00006484"/>
    </source>
</evidence>
<proteinExistence type="inferred from homology"/>
<evidence type="ECO:0000313" key="4">
    <source>
        <dbReference type="Proteomes" id="UP000700706"/>
    </source>
</evidence>
<dbReference type="PANTHER" id="PTHR43669">
    <property type="entry name" value="5-KETO-D-GLUCONATE 5-REDUCTASE"/>
    <property type="match status" value="1"/>
</dbReference>
<comment type="caution">
    <text evidence="3">The sequence shown here is derived from an EMBL/GenBank/DDBJ whole genome shotgun (WGS) entry which is preliminary data.</text>
</comment>
<name>A0A952KG12_9PROT</name>
<dbReference type="AlphaFoldDB" id="A0A952KG12"/>